<reference evidence="1 3" key="1">
    <citation type="journal article" date="2016" name="Genome Announc.">
        <title>Draft Genome Sequences of Five Rapidly Growing Mycobacterium Species, M. thermoresistibile, M. fortuitum subsp. acetamidolyticum, M. canariasense, M. brisbanense, and M. novocastrense.</title>
        <authorList>
            <person name="Katahira K."/>
            <person name="Ogura Y."/>
            <person name="Gotoh Y."/>
            <person name="Hayashi T."/>
        </authorList>
    </citation>
    <scope>NUCLEOTIDE SEQUENCE [LARGE SCALE GENOMIC DNA]</scope>
    <source>
        <strain evidence="1 3">JCM18114</strain>
    </source>
</reference>
<evidence type="ECO:0000313" key="3">
    <source>
        <dbReference type="Proteomes" id="UP000069773"/>
    </source>
</evidence>
<dbReference type="Proteomes" id="UP000069773">
    <property type="component" value="Unassembled WGS sequence"/>
</dbReference>
<gene>
    <name evidence="2" type="ORF">H7I77_09925</name>
    <name evidence="1" type="ORF">RMCN_0824</name>
</gene>
<name>A0AAW5SHY2_MYCNV</name>
<reference evidence="2" key="3">
    <citation type="journal article" date="2022" name="BMC Genomics">
        <title>Comparative genome analysis of mycobacteria focusing on tRNA and non-coding RNA.</title>
        <authorList>
            <person name="Behra P.R.K."/>
            <person name="Pettersson B.M.F."/>
            <person name="Ramesh M."/>
            <person name="Das S."/>
            <person name="Dasgupta S."/>
            <person name="Kirsebom L.A."/>
        </authorList>
    </citation>
    <scope>NUCLEOTIDE SEQUENCE</scope>
    <source>
        <strain evidence="2">DSM 44203</strain>
    </source>
</reference>
<evidence type="ECO:0000313" key="2">
    <source>
        <dbReference type="EMBL" id="MCV7023663.1"/>
    </source>
</evidence>
<sequence length="227" mass="24440">MATHRAPLVTEIASESSAEIRAAYWDALALIDSGWQLRKLRFIALTGAGAIDVHTPTHRGLTITSADRHLHLELPNAHIAIRLAAAVGALGRKGGDCLSDLAWLLSDQVGSPRPRPPRRDPIPDPTLLRQPSANLRTAFWLLVTLVCDYQWRISDLGETVADGGFIAEIPADATVIYPGTCQPDGTTAAALARLIPTLDHASLAYLRHANTNPVNLAFARAKLATRS</sequence>
<dbReference type="Proteomes" id="UP001207528">
    <property type="component" value="Unassembled WGS sequence"/>
</dbReference>
<proteinExistence type="predicted"/>
<dbReference type="AlphaFoldDB" id="A0AAW5SHY2"/>
<evidence type="ECO:0000313" key="4">
    <source>
        <dbReference type="Proteomes" id="UP001207528"/>
    </source>
</evidence>
<dbReference type="EMBL" id="JACKTI010000029">
    <property type="protein sequence ID" value="MCV7023663.1"/>
    <property type="molecule type" value="Genomic_DNA"/>
</dbReference>
<evidence type="ECO:0000313" key="1">
    <source>
        <dbReference type="EMBL" id="GAT07691.1"/>
    </source>
</evidence>
<protein>
    <submittedName>
        <fullName evidence="2">Uncharacterized protein</fullName>
    </submittedName>
</protein>
<reference evidence="2" key="2">
    <citation type="submission" date="2020-07" db="EMBL/GenBank/DDBJ databases">
        <authorList>
            <person name="Pettersson B.M.F."/>
            <person name="Behra P.R.K."/>
            <person name="Ramesh M."/>
            <person name="Das S."/>
            <person name="Dasgupta S."/>
            <person name="Kirsebom L.A."/>
        </authorList>
    </citation>
    <scope>NUCLEOTIDE SEQUENCE</scope>
    <source>
        <strain evidence="2">DSM 44203</strain>
    </source>
</reference>
<comment type="caution">
    <text evidence="2">The sequence shown here is derived from an EMBL/GenBank/DDBJ whole genome shotgun (WGS) entry which is preliminary data.</text>
</comment>
<keyword evidence="3" id="KW-1185">Reference proteome</keyword>
<organism evidence="2 4">
    <name type="scientific">Mycolicibacterium novocastrense</name>
    <name type="common">Mycobacterium novocastrense</name>
    <dbReference type="NCBI Taxonomy" id="59813"/>
    <lineage>
        <taxon>Bacteria</taxon>
        <taxon>Bacillati</taxon>
        <taxon>Actinomycetota</taxon>
        <taxon>Actinomycetes</taxon>
        <taxon>Mycobacteriales</taxon>
        <taxon>Mycobacteriaceae</taxon>
        <taxon>Mycolicibacterium</taxon>
    </lineage>
</organism>
<accession>A0AAW5SHY2</accession>
<dbReference type="RefSeq" id="WP_067387501.1">
    <property type="nucleotide sequence ID" value="NZ_BCTA01000013.1"/>
</dbReference>
<dbReference type="EMBL" id="BCTA01000013">
    <property type="protein sequence ID" value="GAT07691.1"/>
    <property type="molecule type" value="Genomic_DNA"/>
</dbReference>